<keyword evidence="4" id="KW-0808">Transferase</keyword>
<evidence type="ECO:0000313" key="8">
    <source>
        <dbReference type="Proteomes" id="UP001247542"/>
    </source>
</evidence>
<evidence type="ECO:0000256" key="3">
    <source>
        <dbReference type="ARBA" id="ARBA00022603"/>
    </source>
</evidence>
<dbReference type="InterPro" id="IPR012327">
    <property type="entry name" value="MeTrfase_D12"/>
</dbReference>
<proteinExistence type="inferred from homology"/>
<dbReference type="EMBL" id="JASXSX010000002">
    <property type="protein sequence ID" value="MDT3767867.1"/>
    <property type="molecule type" value="Genomic_DNA"/>
</dbReference>
<evidence type="ECO:0000313" key="7">
    <source>
        <dbReference type="EMBL" id="MDT3767867.1"/>
    </source>
</evidence>
<evidence type="ECO:0000256" key="1">
    <source>
        <dbReference type="ARBA" id="ARBA00006594"/>
    </source>
</evidence>
<protein>
    <recommendedName>
        <fullName evidence="2">site-specific DNA-methyltransferase (adenine-specific)</fullName>
        <ecNumber evidence="2">2.1.1.72</ecNumber>
    </recommendedName>
</protein>
<dbReference type="GO" id="GO:0008168">
    <property type="term" value="F:methyltransferase activity"/>
    <property type="evidence" value="ECO:0007669"/>
    <property type="project" value="UniProtKB-KW"/>
</dbReference>
<comment type="similarity">
    <text evidence="1">Belongs to the N(4)/N(6)-methyltransferase family.</text>
</comment>
<keyword evidence="3 7" id="KW-0489">Methyltransferase</keyword>
<evidence type="ECO:0000256" key="5">
    <source>
        <dbReference type="ARBA" id="ARBA00022691"/>
    </source>
</evidence>
<sequence length="380" mass="43085">MLAAQARQVQANEKFVTYGRADLFKYLGSKRRLVPALAQIAQTLGAETAVDLFTGTTRVAQAFKKLGIHTTACDIATYSHVLAQTYVQTDARSLDMRALEKAVEQLNALEGKDGYVTDTFCKKARYFQPKNGRRIDAIRDQIEHRYAGTELYPILLTSLMEAADRVDSTTGVQMAYLKQWAARAYRDMHLRIPHLLPGGGRAVRGDAMRLVDELEPVDLMYLDPPYNQHRYFTNYHIWETLVRWDAPQTYGVAMKRVDAREDATKSVFNSKPRMKRAFFDLLGRARARTLVVSYNDESWIEADEMRTHLKNVGFEDVAMLAFDYNRYVGAKIGIHSPTGKRVGKVSHTRCKEWVFVAGPRQQVQRIRGLKGIVPAGAPHP</sequence>
<dbReference type="Pfam" id="PF02086">
    <property type="entry name" value="MethyltransfD12"/>
    <property type="match status" value="1"/>
</dbReference>
<evidence type="ECO:0000256" key="4">
    <source>
        <dbReference type="ARBA" id="ARBA00022679"/>
    </source>
</evidence>
<organism evidence="7 8">
    <name type="scientific">Gleimia hominis</name>
    <dbReference type="NCBI Taxonomy" id="595468"/>
    <lineage>
        <taxon>Bacteria</taxon>
        <taxon>Bacillati</taxon>
        <taxon>Actinomycetota</taxon>
        <taxon>Actinomycetes</taxon>
        <taxon>Actinomycetales</taxon>
        <taxon>Actinomycetaceae</taxon>
        <taxon>Gleimia</taxon>
    </lineage>
</organism>
<dbReference type="GO" id="GO:0032259">
    <property type="term" value="P:methylation"/>
    <property type="evidence" value="ECO:0007669"/>
    <property type="project" value="UniProtKB-KW"/>
</dbReference>
<dbReference type="EC" id="2.1.1.72" evidence="2"/>
<comment type="catalytic activity">
    <reaction evidence="6">
        <text>a 2'-deoxyadenosine in DNA + S-adenosyl-L-methionine = an N(6)-methyl-2'-deoxyadenosine in DNA + S-adenosyl-L-homocysteine + H(+)</text>
        <dbReference type="Rhea" id="RHEA:15197"/>
        <dbReference type="Rhea" id="RHEA-COMP:12418"/>
        <dbReference type="Rhea" id="RHEA-COMP:12419"/>
        <dbReference type="ChEBI" id="CHEBI:15378"/>
        <dbReference type="ChEBI" id="CHEBI:57856"/>
        <dbReference type="ChEBI" id="CHEBI:59789"/>
        <dbReference type="ChEBI" id="CHEBI:90615"/>
        <dbReference type="ChEBI" id="CHEBI:90616"/>
        <dbReference type="EC" id="2.1.1.72"/>
    </reaction>
</comment>
<dbReference type="PRINTS" id="PR00505">
    <property type="entry name" value="D12N6MTFRASE"/>
</dbReference>
<evidence type="ECO:0000256" key="6">
    <source>
        <dbReference type="ARBA" id="ARBA00047942"/>
    </source>
</evidence>
<dbReference type="SUPFAM" id="SSF53335">
    <property type="entry name" value="S-adenosyl-L-methionine-dependent methyltransferases"/>
    <property type="match status" value="1"/>
</dbReference>
<dbReference type="RefSeq" id="WP_313273995.1">
    <property type="nucleotide sequence ID" value="NZ_JASXSX010000002.1"/>
</dbReference>
<dbReference type="Gene3D" id="3.40.50.150">
    <property type="entry name" value="Vaccinia Virus protein VP39"/>
    <property type="match status" value="1"/>
</dbReference>
<dbReference type="Gene3D" id="1.10.1020.10">
    <property type="entry name" value="Adenine-specific Methyltransferase, Domain 2"/>
    <property type="match status" value="1"/>
</dbReference>
<reference evidence="7 8" key="1">
    <citation type="submission" date="2023-06" db="EMBL/GenBank/DDBJ databases">
        <title>Draft genome sequence of Gleimia hominis type strain CCUG 57540T.</title>
        <authorList>
            <person name="Salva-Serra F."/>
            <person name="Cardew S."/>
            <person name="Jensie Markopoulos S."/>
            <person name="Ohlen M."/>
            <person name="Inganas E."/>
            <person name="Svensson-Stadler L."/>
            <person name="Moore E.R.B."/>
        </authorList>
    </citation>
    <scope>NUCLEOTIDE SEQUENCE [LARGE SCALE GENOMIC DNA]</scope>
    <source>
        <strain evidence="7 8">CCUG 57540</strain>
    </source>
</reference>
<dbReference type="InterPro" id="IPR023095">
    <property type="entry name" value="Ade_MeTrfase_dom_2"/>
</dbReference>
<accession>A0ABU3IBW1</accession>
<dbReference type="Proteomes" id="UP001247542">
    <property type="component" value="Unassembled WGS sequence"/>
</dbReference>
<gene>
    <name evidence="7" type="ORF">QS713_07315</name>
</gene>
<dbReference type="InterPro" id="IPR029063">
    <property type="entry name" value="SAM-dependent_MTases_sf"/>
</dbReference>
<dbReference type="PROSITE" id="PS00092">
    <property type="entry name" value="N6_MTASE"/>
    <property type="match status" value="1"/>
</dbReference>
<evidence type="ECO:0000256" key="2">
    <source>
        <dbReference type="ARBA" id="ARBA00011900"/>
    </source>
</evidence>
<keyword evidence="5" id="KW-0949">S-adenosyl-L-methionine</keyword>
<comment type="caution">
    <text evidence="7">The sequence shown here is derived from an EMBL/GenBank/DDBJ whole genome shotgun (WGS) entry which is preliminary data.</text>
</comment>
<keyword evidence="8" id="KW-1185">Reference proteome</keyword>
<name>A0ABU3IBW1_9ACTO</name>
<dbReference type="InterPro" id="IPR002052">
    <property type="entry name" value="DNA_methylase_N6_adenine_CS"/>
</dbReference>